<dbReference type="PANTHER" id="PTHR43210:SF5">
    <property type="entry name" value="DETHIOBIOTIN SYNTHETASE"/>
    <property type="match status" value="1"/>
</dbReference>
<dbReference type="InterPro" id="IPR027417">
    <property type="entry name" value="P-loop_NTPase"/>
</dbReference>
<dbReference type="RefSeq" id="WP_232592727.1">
    <property type="nucleotide sequence ID" value="NZ_BSPD01000021.1"/>
</dbReference>
<dbReference type="GO" id="GO:0042803">
    <property type="term" value="F:protein homodimerization activity"/>
    <property type="evidence" value="ECO:0007669"/>
    <property type="project" value="UniProtKB-ARBA"/>
</dbReference>
<sequence>MSQNYRYFVAGTDTDVGKTFVSCALLQAARTRGLQTGALKPLSAGCQPTPQGLRNSDALALMQFMTLNLSYHTVNPVALAPPIAPHIAAMHVDKELSAARLAHFCNTAMRQPADMWLVEGAGGWRVPLNGKEMLSDVAKYLKLDVILVVGMRLGCLSHALLSAEAIRRDGLNIRAWVANVIDPSMSALEENIASLNYLLQAPCLGTIPNVQDPIEAAPYLSLDPLFEVPLLDEPLFENP</sequence>
<accession>A0AA37T2B0</accession>
<dbReference type="EC" id="6.3.3.3" evidence="8"/>
<comment type="caution">
    <text evidence="9">The sequence shown here is derived from an EMBL/GenBank/DDBJ whole genome shotgun (WGS) entry which is preliminary data.</text>
</comment>
<dbReference type="InterPro" id="IPR004472">
    <property type="entry name" value="DTB_synth_BioD"/>
</dbReference>
<feature type="binding site" evidence="8">
    <location>
        <begin position="208"/>
        <end position="210"/>
    </location>
    <ligand>
        <name>ATP</name>
        <dbReference type="ChEBI" id="CHEBI:30616"/>
    </ligand>
</feature>
<keyword evidence="1 8" id="KW-0963">Cytoplasm</keyword>
<dbReference type="GO" id="GO:0005524">
    <property type="term" value="F:ATP binding"/>
    <property type="evidence" value="ECO:0007669"/>
    <property type="project" value="UniProtKB-UniRule"/>
</dbReference>
<comment type="function">
    <text evidence="8">Catalyzes a mechanistically unusual reaction, the ATP-dependent insertion of CO2 between the N7 and N8 nitrogen atoms of 7,8-diaminopelargonic acid (DAPA, also called 7,8-diammoniononanoate) to form a ureido ring.</text>
</comment>
<dbReference type="EMBL" id="BSPD01000021">
    <property type="protein sequence ID" value="GLS25073.1"/>
    <property type="molecule type" value="Genomic_DNA"/>
</dbReference>
<dbReference type="PIRSF" id="PIRSF006755">
    <property type="entry name" value="DTB_synth"/>
    <property type="match status" value="1"/>
</dbReference>
<keyword evidence="4 8" id="KW-0547">Nucleotide-binding</keyword>
<reference evidence="9 10" key="1">
    <citation type="journal article" date="2014" name="Int. J. Syst. Evol. Microbiol.">
        <title>Complete genome sequence of Corynebacterium casei LMG S-19264T (=DSM 44701T), isolated from a smear-ripened cheese.</title>
        <authorList>
            <consortium name="US DOE Joint Genome Institute (JGI-PGF)"/>
            <person name="Walter F."/>
            <person name="Albersmeier A."/>
            <person name="Kalinowski J."/>
            <person name="Ruckert C."/>
        </authorList>
    </citation>
    <scope>NUCLEOTIDE SEQUENCE [LARGE SCALE GENOMIC DNA]</scope>
    <source>
        <strain evidence="9 10">NBRC 110095</strain>
    </source>
</reference>
<comment type="cofactor">
    <cofactor evidence="8">
        <name>Mg(2+)</name>
        <dbReference type="ChEBI" id="CHEBI:18420"/>
    </cofactor>
</comment>
<name>A0AA37T2B0_9GAMM</name>
<dbReference type="FunFam" id="3.40.50.300:FF:000292">
    <property type="entry name" value="ATP-dependent dethiobiotin synthetase BioD"/>
    <property type="match status" value="1"/>
</dbReference>
<keyword evidence="3 8" id="KW-0479">Metal-binding</keyword>
<dbReference type="GO" id="GO:0000287">
    <property type="term" value="F:magnesium ion binding"/>
    <property type="evidence" value="ECO:0007669"/>
    <property type="project" value="UniProtKB-UniRule"/>
</dbReference>
<feature type="binding site" evidence="8">
    <location>
        <begin position="15"/>
        <end position="20"/>
    </location>
    <ligand>
        <name>ATP</name>
        <dbReference type="ChEBI" id="CHEBI:30616"/>
    </ligand>
</feature>
<dbReference type="SUPFAM" id="SSF52540">
    <property type="entry name" value="P-loop containing nucleoside triphosphate hydrolases"/>
    <property type="match status" value="1"/>
</dbReference>
<dbReference type="Proteomes" id="UP001156870">
    <property type="component" value="Unassembled WGS sequence"/>
</dbReference>
<feature type="binding site" evidence="8">
    <location>
        <position position="119"/>
    </location>
    <ligand>
        <name>Mg(2+)</name>
        <dbReference type="ChEBI" id="CHEBI:18420"/>
    </ligand>
</feature>
<keyword evidence="2 8" id="KW-0436">Ligase</keyword>
<dbReference type="PANTHER" id="PTHR43210">
    <property type="entry name" value="DETHIOBIOTIN SYNTHETASE"/>
    <property type="match status" value="1"/>
</dbReference>
<evidence type="ECO:0000256" key="5">
    <source>
        <dbReference type="ARBA" id="ARBA00022756"/>
    </source>
</evidence>
<gene>
    <name evidence="8 9" type="primary">bioD</name>
    <name evidence="9" type="ORF">GCM10007877_07870</name>
</gene>
<comment type="caution">
    <text evidence="8">Lacks conserved residue(s) required for the propagation of feature annotation.</text>
</comment>
<dbReference type="Gene3D" id="3.40.50.300">
    <property type="entry name" value="P-loop containing nucleotide triphosphate hydrolases"/>
    <property type="match status" value="1"/>
</dbReference>
<keyword evidence="10" id="KW-1185">Reference proteome</keyword>
<keyword evidence="7 8" id="KW-0460">Magnesium</keyword>
<dbReference type="GO" id="GO:0005829">
    <property type="term" value="C:cytosol"/>
    <property type="evidence" value="ECO:0007669"/>
    <property type="project" value="TreeGrafter"/>
</dbReference>
<comment type="similarity">
    <text evidence="8">Belongs to the dethiobiotin synthetase family.</text>
</comment>
<keyword evidence="6 8" id="KW-0067">ATP-binding</keyword>
<comment type="catalytic activity">
    <reaction evidence="8">
        <text>(7R,8S)-7,8-diammoniononanoate + CO2 + ATP = (4R,5S)-dethiobiotin + ADP + phosphate + 3 H(+)</text>
        <dbReference type="Rhea" id="RHEA:15805"/>
        <dbReference type="ChEBI" id="CHEBI:15378"/>
        <dbReference type="ChEBI" id="CHEBI:16526"/>
        <dbReference type="ChEBI" id="CHEBI:30616"/>
        <dbReference type="ChEBI" id="CHEBI:43474"/>
        <dbReference type="ChEBI" id="CHEBI:149469"/>
        <dbReference type="ChEBI" id="CHEBI:149473"/>
        <dbReference type="ChEBI" id="CHEBI:456216"/>
        <dbReference type="EC" id="6.3.3.3"/>
    </reaction>
</comment>
<evidence type="ECO:0000256" key="6">
    <source>
        <dbReference type="ARBA" id="ARBA00022840"/>
    </source>
</evidence>
<dbReference type="CDD" id="cd03109">
    <property type="entry name" value="DTBS"/>
    <property type="match status" value="1"/>
</dbReference>
<evidence type="ECO:0000313" key="10">
    <source>
        <dbReference type="Proteomes" id="UP001156870"/>
    </source>
</evidence>
<evidence type="ECO:0000256" key="3">
    <source>
        <dbReference type="ARBA" id="ARBA00022723"/>
    </source>
</evidence>
<feature type="binding site" evidence="8">
    <location>
        <position position="19"/>
    </location>
    <ligand>
        <name>Mg(2+)</name>
        <dbReference type="ChEBI" id="CHEBI:18420"/>
    </ligand>
</feature>
<dbReference type="NCBIfam" id="TIGR00347">
    <property type="entry name" value="bioD"/>
    <property type="match status" value="1"/>
</dbReference>
<feature type="binding site" evidence="8">
    <location>
        <position position="57"/>
    </location>
    <ligand>
        <name>Mg(2+)</name>
        <dbReference type="ChEBI" id="CHEBI:18420"/>
    </ligand>
</feature>
<evidence type="ECO:0000256" key="2">
    <source>
        <dbReference type="ARBA" id="ARBA00022598"/>
    </source>
</evidence>
<evidence type="ECO:0000313" key="9">
    <source>
        <dbReference type="EMBL" id="GLS25073.1"/>
    </source>
</evidence>
<evidence type="ECO:0000256" key="8">
    <source>
        <dbReference type="HAMAP-Rule" id="MF_00336"/>
    </source>
</evidence>
<dbReference type="Pfam" id="PF13500">
    <property type="entry name" value="AAA_26"/>
    <property type="match status" value="1"/>
</dbReference>
<comment type="pathway">
    <text evidence="8">Cofactor biosynthesis; biotin biosynthesis; biotin from 7,8-diaminononanoate: step 1/2.</text>
</comment>
<comment type="subcellular location">
    <subcellularLocation>
        <location evidence="8">Cytoplasm</location>
    </subcellularLocation>
</comment>
<organism evidence="9 10">
    <name type="scientific">Marinibactrum halimedae</name>
    <dbReference type="NCBI Taxonomy" id="1444977"/>
    <lineage>
        <taxon>Bacteria</taxon>
        <taxon>Pseudomonadati</taxon>
        <taxon>Pseudomonadota</taxon>
        <taxon>Gammaproteobacteria</taxon>
        <taxon>Cellvibrionales</taxon>
        <taxon>Cellvibrionaceae</taxon>
        <taxon>Marinibactrum</taxon>
    </lineage>
</organism>
<protein>
    <recommendedName>
        <fullName evidence="8">ATP-dependent dethiobiotin synthetase BioD</fullName>
        <ecNumber evidence="8">6.3.3.3</ecNumber>
    </recommendedName>
    <alternativeName>
        <fullName evidence="8">DTB synthetase</fullName>
        <shortName evidence="8">DTBS</shortName>
    </alternativeName>
    <alternativeName>
        <fullName evidence="8">Dethiobiotin synthase</fullName>
    </alternativeName>
</protein>
<feature type="binding site" evidence="8">
    <location>
        <begin position="119"/>
        <end position="122"/>
    </location>
    <ligand>
        <name>ATP</name>
        <dbReference type="ChEBI" id="CHEBI:30616"/>
    </ligand>
</feature>
<evidence type="ECO:0000256" key="1">
    <source>
        <dbReference type="ARBA" id="ARBA00022490"/>
    </source>
</evidence>
<keyword evidence="5 8" id="KW-0093">Biotin biosynthesis</keyword>
<dbReference type="AlphaFoldDB" id="A0AA37T2B0"/>
<evidence type="ECO:0000256" key="7">
    <source>
        <dbReference type="ARBA" id="ARBA00022842"/>
    </source>
</evidence>
<feature type="binding site" evidence="8">
    <location>
        <position position="57"/>
    </location>
    <ligand>
        <name>ATP</name>
        <dbReference type="ChEBI" id="CHEBI:30616"/>
    </ligand>
</feature>
<feature type="active site" evidence="8">
    <location>
        <position position="40"/>
    </location>
</feature>
<proteinExistence type="inferred from homology"/>
<dbReference type="GO" id="GO:0004141">
    <property type="term" value="F:dethiobiotin synthase activity"/>
    <property type="evidence" value="ECO:0007669"/>
    <property type="project" value="UniProtKB-UniRule"/>
</dbReference>
<comment type="subunit">
    <text evidence="8">Homodimer.</text>
</comment>
<dbReference type="HAMAP" id="MF_00336">
    <property type="entry name" value="BioD"/>
    <property type="match status" value="1"/>
</dbReference>
<evidence type="ECO:0000256" key="4">
    <source>
        <dbReference type="ARBA" id="ARBA00022741"/>
    </source>
</evidence>
<dbReference type="GO" id="GO:0009102">
    <property type="term" value="P:biotin biosynthetic process"/>
    <property type="evidence" value="ECO:0007669"/>
    <property type="project" value="UniProtKB-UniRule"/>
</dbReference>